<dbReference type="Gene3D" id="1.10.1200.80">
    <property type="entry name" value="Putative flavin oxidoreducatase, domain 2"/>
    <property type="match status" value="1"/>
</dbReference>
<comment type="catalytic activity">
    <reaction evidence="10">
        <text>a 5,6-dihydrouridine in tRNA + NADP(+) = a uridine in tRNA + NADPH + H(+)</text>
        <dbReference type="Rhea" id="RHEA:23624"/>
        <dbReference type="Rhea" id="RHEA-COMP:13339"/>
        <dbReference type="Rhea" id="RHEA-COMP:13887"/>
        <dbReference type="ChEBI" id="CHEBI:15378"/>
        <dbReference type="ChEBI" id="CHEBI:57783"/>
        <dbReference type="ChEBI" id="CHEBI:58349"/>
        <dbReference type="ChEBI" id="CHEBI:65315"/>
        <dbReference type="ChEBI" id="CHEBI:74443"/>
    </reaction>
</comment>
<evidence type="ECO:0000313" key="16">
    <source>
        <dbReference type="EMBL" id="QHI69251.1"/>
    </source>
</evidence>
<keyword evidence="5 12" id="KW-0288">FMN</keyword>
<evidence type="ECO:0000256" key="2">
    <source>
        <dbReference type="ARBA" id="ARBA00002790"/>
    </source>
</evidence>
<dbReference type="InterPro" id="IPR035587">
    <property type="entry name" value="DUS-like_FMN-bd"/>
</dbReference>
<evidence type="ECO:0000256" key="13">
    <source>
        <dbReference type="PIRSR" id="PIRSR006621-1"/>
    </source>
</evidence>
<keyword evidence="6 12" id="KW-0819">tRNA processing</keyword>
<evidence type="ECO:0000256" key="8">
    <source>
        <dbReference type="ARBA" id="ARBA00022884"/>
    </source>
</evidence>
<comment type="similarity">
    <text evidence="12">Belongs to the dus family.</text>
</comment>
<dbReference type="RefSeq" id="WP_160628404.1">
    <property type="nucleotide sequence ID" value="NZ_CP047593.1"/>
</dbReference>
<dbReference type="PANTHER" id="PTHR45846:SF1">
    <property type="entry name" value="TRNA-DIHYDROURIDINE(47) SYNTHASE [NAD(P)(+)]-LIKE"/>
    <property type="match status" value="1"/>
</dbReference>
<keyword evidence="14" id="KW-0547">Nucleotide-binding</keyword>
<feature type="binding site" evidence="14">
    <location>
        <position position="175"/>
    </location>
    <ligand>
        <name>FMN</name>
        <dbReference type="ChEBI" id="CHEBI:58210"/>
    </ligand>
</feature>
<feature type="binding site" evidence="14">
    <location>
        <begin position="21"/>
        <end position="23"/>
    </location>
    <ligand>
        <name>FMN</name>
        <dbReference type="ChEBI" id="CHEBI:58210"/>
    </ligand>
</feature>
<dbReference type="SUPFAM" id="SSF51395">
    <property type="entry name" value="FMN-linked oxidoreductases"/>
    <property type="match status" value="1"/>
</dbReference>
<evidence type="ECO:0000256" key="11">
    <source>
        <dbReference type="ARBA" id="ARBA00048802"/>
    </source>
</evidence>
<comment type="function">
    <text evidence="2 12">Catalyzes the synthesis of 5,6-dihydrouridine (D), a modified base found in the D-loop of most tRNAs, via the reduction of the C5-C6 double bond in target uridines.</text>
</comment>
<proteinExistence type="inferred from homology"/>
<dbReference type="InterPro" id="IPR001269">
    <property type="entry name" value="DUS_fam"/>
</dbReference>
<dbReference type="EC" id="1.3.1.-" evidence="12"/>
<dbReference type="InterPro" id="IPR018517">
    <property type="entry name" value="tRNA_hU_synthase_CS"/>
</dbReference>
<reference evidence="16 17" key="1">
    <citation type="submission" date="2020-01" db="EMBL/GenBank/DDBJ databases">
        <title>Ponticoccus aerotolerans gen. nov., sp. nov., an anaerobic bacterium and proposal of Ponticoccusceae fam. nov., Ponticoccusles ord. nov. and Ponticoccuse classis nov. in the phylum Kiritimatiellaeota.</title>
        <authorList>
            <person name="Zhou L.Y."/>
            <person name="Du Z.J."/>
        </authorList>
    </citation>
    <scope>NUCLEOTIDE SEQUENCE [LARGE SCALE GENOMIC DNA]</scope>
    <source>
        <strain evidence="16 17">S-5007</strain>
    </source>
</reference>
<evidence type="ECO:0000256" key="6">
    <source>
        <dbReference type="ARBA" id="ARBA00022694"/>
    </source>
</evidence>
<comment type="catalytic activity">
    <reaction evidence="11">
        <text>a 5,6-dihydrouridine in tRNA + NAD(+) = a uridine in tRNA + NADH + H(+)</text>
        <dbReference type="Rhea" id="RHEA:54452"/>
        <dbReference type="Rhea" id="RHEA-COMP:13339"/>
        <dbReference type="Rhea" id="RHEA-COMP:13887"/>
        <dbReference type="ChEBI" id="CHEBI:15378"/>
        <dbReference type="ChEBI" id="CHEBI:57540"/>
        <dbReference type="ChEBI" id="CHEBI:57945"/>
        <dbReference type="ChEBI" id="CHEBI:65315"/>
        <dbReference type="ChEBI" id="CHEBI:74443"/>
    </reaction>
</comment>
<dbReference type="AlphaFoldDB" id="A0A6P1M5Y9"/>
<feature type="binding site" evidence="14">
    <location>
        <begin position="230"/>
        <end position="231"/>
    </location>
    <ligand>
        <name>FMN</name>
        <dbReference type="ChEBI" id="CHEBI:58210"/>
    </ligand>
</feature>
<evidence type="ECO:0000256" key="7">
    <source>
        <dbReference type="ARBA" id="ARBA00022857"/>
    </source>
</evidence>
<feature type="domain" description="DUS-like FMN-binding" evidence="15">
    <location>
        <begin position="19"/>
        <end position="327"/>
    </location>
</feature>
<keyword evidence="9 12" id="KW-0560">Oxidoreductase</keyword>
<evidence type="ECO:0000256" key="4">
    <source>
        <dbReference type="ARBA" id="ARBA00022630"/>
    </source>
</evidence>
<evidence type="ECO:0000256" key="5">
    <source>
        <dbReference type="ARBA" id="ARBA00022643"/>
    </source>
</evidence>
<feature type="binding site" evidence="14">
    <location>
        <position position="145"/>
    </location>
    <ligand>
        <name>FMN</name>
        <dbReference type="ChEBI" id="CHEBI:58210"/>
    </ligand>
</feature>
<dbReference type="KEGG" id="taer:GT409_07235"/>
<evidence type="ECO:0000256" key="14">
    <source>
        <dbReference type="PIRSR" id="PIRSR006621-2"/>
    </source>
</evidence>
<sequence length="333" mass="36262">MMLSPVQFGNVTIDFPVVLAPMAGYTDAAFRSICKDHGAGACYTEVTSAEGIRRDSQKTFQLLEVSGIDHPIAGHIFGKSVEAMVAAARYIEQLGCFDWIDINCGCPVRKVVRRGAGAALMKEPQEIGQIVRAVKKAVSLPVSVKTRIGFSPAFPDHLTIAKIIEDAGADMIAVHGRLACNFHKGDADLEKLGEIKQAVKVPMFGNGGVFAPEDAAEMVRVSGVDGVMIGRGAVGNPWLFEQIKDPAMLGPTLGDRRNVIEQHLQRLVELNIAAAPRRKNKYEPEQAACLTFRPHLAQYLKGLRGRRELMQHLNAMHEVTTIMNAVDAVLEQN</sequence>
<evidence type="ECO:0000259" key="15">
    <source>
        <dbReference type="Pfam" id="PF01207"/>
    </source>
</evidence>
<dbReference type="InterPro" id="IPR013785">
    <property type="entry name" value="Aldolase_TIM"/>
</dbReference>
<feature type="binding site" evidence="14">
    <location>
        <begin position="206"/>
        <end position="208"/>
    </location>
    <ligand>
        <name>FMN</name>
        <dbReference type="ChEBI" id="CHEBI:58210"/>
    </ligand>
</feature>
<keyword evidence="17" id="KW-1185">Reference proteome</keyword>
<dbReference type="GO" id="GO:0000049">
    <property type="term" value="F:tRNA binding"/>
    <property type="evidence" value="ECO:0007669"/>
    <property type="project" value="UniProtKB-KW"/>
</dbReference>
<dbReference type="Proteomes" id="UP000464954">
    <property type="component" value="Chromosome"/>
</dbReference>
<name>A0A6P1M5Y9_9BACT</name>
<accession>A0A6P1M5Y9</accession>
<organism evidence="16 17">
    <name type="scientific">Tichowtungia aerotolerans</name>
    <dbReference type="NCBI Taxonomy" id="2697043"/>
    <lineage>
        <taxon>Bacteria</taxon>
        <taxon>Pseudomonadati</taxon>
        <taxon>Kiritimatiellota</taxon>
        <taxon>Tichowtungiia</taxon>
        <taxon>Tichowtungiales</taxon>
        <taxon>Tichowtungiaceae</taxon>
        <taxon>Tichowtungia</taxon>
    </lineage>
</organism>
<feature type="active site" description="Proton donor" evidence="13">
    <location>
        <position position="106"/>
    </location>
</feature>
<keyword evidence="3" id="KW-0820">tRNA-binding</keyword>
<dbReference type="GO" id="GO:0050660">
    <property type="term" value="F:flavin adenine dinucleotide binding"/>
    <property type="evidence" value="ECO:0007669"/>
    <property type="project" value="InterPro"/>
</dbReference>
<dbReference type="CDD" id="cd02801">
    <property type="entry name" value="DUS_like_FMN"/>
    <property type="match status" value="1"/>
</dbReference>
<dbReference type="PROSITE" id="PS01136">
    <property type="entry name" value="UPF0034"/>
    <property type="match status" value="1"/>
</dbReference>
<dbReference type="GO" id="GO:0017150">
    <property type="term" value="F:tRNA dihydrouridine synthase activity"/>
    <property type="evidence" value="ECO:0007669"/>
    <property type="project" value="InterPro"/>
</dbReference>
<evidence type="ECO:0000256" key="10">
    <source>
        <dbReference type="ARBA" id="ARBA00048205"/>
    </source>
</evidence>
<keyword evidence="7" id="KW-0521">NADP</keyword>
<dbReference type="InterPro" id="IPR024036">
    <property type="entry name" value="tRNA-dHydroUridine_Synthase_C"/>
</dbReference>
<dbReference type="EMBL" id="CP047593">
    <property type="protein sequence ID" value="QHI69251.1"/>
    <property type="molecule type" value="Genomic_DNA"/>
</dbReference>
<evidence type="ECO:0000256" key="9">
    <source>
        <dbReference type="ARBA" id="ARBA00023002"/>
    </source>
</evidence>
<evidence type="ECO:0000256" key="1">
    <source>
        <dbReference type="ARBA" id="ARBA00001917"/>
    </source>
</evidence>
<dbReference type="PIRSF" id="PIRSF006621">
    <property type="entry name" value="Dus"/>
    <property type="match status" value="1"/>
</dbReference>
<protein>
    <recommendedName>
        <fullName evidence="12">tRNA-dihydrouridine synthase</fullName>
        <ecNumber evidence="12">1.3.1.-</ecNumber>
    </recommendedName>
</protein>
<dbReference type="Gene3D" id="3.20.20.70">
    <property type="entry name" value="Aldolase class I"/>
    <property type="match status" value="1"/>
</dbReference>
<dbReference type="PANTHER" id="PTHR45846">
    <property type="entry name" value="TRNA-DIHYDROURIDINE(47) SYNTHASE [NAD(P)(+)]-LIKE"/>
    <property type="match status" value="1"/>
</dbReference>
<comment type="cofactor">
    <cofactor evidence="1 12 14">
        <name>FMN</name>
        <dbReference type="ChEBI" id="CHEBI:58210"/>
    </cofactor>
</comment>
<keyword evidence="8" id="KW-0694">RNA-binding</keyword>
<evidence type="ECO:0000313" key="17">
    <source>
        <dbReference type="Proteomes" id="UP000464954"/>
    </source>
</evidence>
<dbReference type="Pfam" id="PF01207">
    <property type="entry name" value="Dus"/>
    <property type="match status" value="1"/>
</dbReference>
<evidence type="ECO:0000256" key="3">
    <source>
        <dbReference type="ARBA" id="ARBA00022555"/>
    </source>
</evidence>
<keyword evidence="4 12" id="KW-0285">Flavoprotein</keyword>
<gene>
    <name evidence="16" type="ORF">GT409_07235</name>
</gene>
<evidence type="ECO:0000256" key="12">
    <source>
        <dbReference type="PIRNR" id="PIRNR006621"/>
    </source>
</evidence>